<evidence type="ECO:0000313" key="1">
    <source>
        <dbReference type="EMBL" id="NNG37035.1"/>
    </source>
</evidence>
<sequence>MADDELASIRAAQAGLEASRRVLADAVKAARTADHTWAEIGELLGISRQAAFKRFGSPRDPRTGNVMAQRSSRGVIDRATEAFQLLNAGNIDALQALMAPGIAGQLTRELLTDTWASVVGETGPLVDVVDPVLTMSDGTPLSDDDQVLGPVVGQLTLVCEAGEWTGRVTVDDSDRVIGLLILPPAGR</sequence>
<protein>
    <submittedName>
        <fullName evidence="1">Uncharacterized protein</fullName>
    </submittedName>
</protein>
<comment type="caution">
    <text evidence="1">The sequence shown here is derived from an EMBL/GenBank/DDBJ whole genome shotgun (WGS) entry which is preliminary data.</text>
</comment>
<organism evidence="1 2">
    <name type="scientific">Nakamurella aerolata</name>
    <dbReference type="NCBI Taxonomy" id="1656892"/>
    <lineage>
        <taxon>Bacteria</taxon>
        <taxon>Bacillati</taxon>
        <taxon>Actinomycetota</taxon>
        <taxon>Actinomycetes</taxon>
        <taxon>Nakamurellales</taxon>
        <taxon>Nakamurellaceae</taxon>
        <taxon>Nakamurella</taxon>
    </lineage>
</organism>
<name>A0A849A916_9ACTN</name>
<gene>
    <name evidence="1" type="ORF">HKD39_15225</name>
</gene>
<dbReference type="AlphaFoldDB" id="A0A849A916"/>
<accession>A0A849A916</accession>
<proteinExistence type="predicted"/>
<reference evidence="1 2" key="1">
    <citation type="submission" date="2020-05" db="EMBL/GenBank/DDBJ databases">
        <title>Nakamurella sp. DB0629 isolated from air conditioner.</title>
        <authorList>
            <person name="Kim D.H."/>
            <person name="Kim D.-U."/>
        </authorList>
    </citation>
    <scope>NUCLEOTIDE SEQUENCE [LARGE SCALE GENOMIC DNA]</scope>
    <source>
        <strain evidence="1 2">DB0629</strain>
    </source>
</reference>
<dbReference type="EMBL" id="JABEND010000009">
    <property type="protein sequence ID" value="NNG37035.1"/>
    <property type="molecule type" value="Genomic_DNA"/>
</dbReference>
<keyword evidence="2" id="KW-1185">Reference proteome</keyword>
<dbReference type="RefSeq" id="WP_171200728.1">
    <property type="nucleotide sequence ID" value="NZ_JABEND010000009.1"/>
</dbReference>
<evidence type="ECO:0000313" key="2">
    <source>
        <dbReference type="Proteomes" id="UP000562984"/>
    </source>
</evidence>
<dbReference type="Proteomes" id="UP000562984">
    <property type="component" value="Unassembled WGS sequence"/>
</dbReference>